<dbReference type="Proteomes" id="UP000198243">
    <property type="component" value="Chromosome I"/>
</dbReference>
<feature type="transmembrane region" description="Helical" evidence="10">
    <location>
        <begin position="49"/>
        <end position="69"/>
    </location>
</feature>
<evidence type="ECO:0000256" key="7">
    <source>
        <dbReference type="ARBA" id="ARBA00022840"/>
    </source>
</evidence>
<dbReference type="Gene3D" id="1.20.5.1930">
    <property type="match status" value="1"/>
</dbReference>
<dbReference type="InterPro" id="IPR003594">
    <property type="entry name" value="HATPase_dom"/>
</dbReference>
<keyword evidence="6 13" id="KW-0418">Kinase</keyword>
<feature type="transmembrane region" description="Helical" evidence="10">
    <location>
        <begin position="75"/>
        <end position="95"/>
    </location>
</feature>
<evidence type="ECO:0000256" key="9">
    <source>
        <dbReference type="SAM" id="MobiDB-lite"/>
    </source>
</evidence>
<evidence type="ECO:0000259" key="12">
    <source>
        <dbReference type="Pfam" id="PF07730"/>
    </source>
</evidence>
<keyword evidence="10" id="KW-0812">Transmembrane</keyword>
<evidence type="ECO:0000256" key="2">
    <source>
        <dbReference type="ARBA" id="ARBA00012438"/>
    </source>
</evidence>
<accession>A0A1C4X067</accession>
<sequence length="426" mass="45207">MARPSEVPARSLPVVNRQPIAVALRALRQTLLGPDAPPGRPLLARWPRLARHAAPVGLLAALGLFWITVAVESDWGLPTPIAVLFAAMTVAPLLALPRRPLLAWRLTVLALLVCTFNAPADTPGPWTPPLALGSIAVVAVVVARVDRPVLVWVVAITTVPVFTLVRAENRAAVLALLGALAIVGDLIRRNRMSRRALAEQTELSEREHERRAVLEERTRIARELHDVVAHHMSLIAVQAETAPYRLTDVPAPVAAEFTAIAGSARDALTDMRRLLGVLRSESTGPQTAPQPDLADLETMVEAARRAGLPVTLDAEQVQVERVPTPVGLAAYRIVQEGLANAARHAGGAAVRVTVRAGRSSLGVRVQNAPPDSTDARPGTEAGAGHGLTGMRERAVSLGGTFTAGTLPDGGYAVAVELPYDVEDADR</sequence>
<dbReference type="Pfam" id="PF02518">
    <property type="entry name" value="HATPase_c"/>
    <property type="match status" value="1"/>
</dbReference>
<evidence type="ECO:0000313" key="14">
    <source>
        <dbReference type="Proteomes" id="UP000198243"/>
    </source>
</evidence>
<dbReference type="GO" id="GO:0016020">
    <property type="term" value="C:membrane"/>
    <property type="evidence" value="ECO:0007669"/>
    <property type="project" value="InterPro"/>
</dbReference>
<keyword evidence="7" id="KW-0067">ATP-binding</keyword>
<dbReference type="SUPFAM" id="SSF55874">
    <property type="entry name" value="ATPase domain of HSP90 chaperone/DNA topoisomerase II/histidine kinase"/>
    <property type="match status" value="1"/>
</dbReference>
<keyword evidence="3" id="KW-0597">Phosphoprotein</keyword>
<evidence type="ECO:0000256" key="5">
    <source>
        <dbReference type="ARBA" id="ARBA00022741"/>
    </source>
</evidence>
<dbReference type="Gene3D" id="3.30.565.10">
    <property type="entry name" value="Histidine kinase-like ATPase, C-terminal domain"/>
    <property type="match status" value="1"/>
</dbReference>
<keyword evidence="10" id="KW-0472">Membrane</keyword>
<evidence type="ECO:0000313" key="13">
    <source>
        <dbReference type="EMBL" id="SCF01887.1"/>
    </source>
</evidence>
<dbReference type="EC" id="2.7.13.3" evidence="2"/>
<feature type="region of interest" description="Disordered" evidence="9">
    <location>
        <begin position="365"/>
        <end position="387"/>
    </location>
</feature>
<evidence type="ECO:0000256" key="10">
    <source>
        <dbReference type="SAM" id="Phobius"/>
    </source>
</evidence>
<keyword evidence="8" id="KW-0902">Two-component regulatory system</keyword>
<organism evidence="13 14">
    <name type="scientific">Micromonospora coriariae</name>
    <dbReference type="NCBI Taxonomy" id="285665"/>
    <lineage>
        <taxon>Bacteria</taxon>
        <taxon>Bacillati</taxon>
        <taxon>Actinomycetota</taxon>
        <taxon>Actinomycetes</taxon>
        <taxon>Micromonosporales</taxon>
        <taxon>Micromonosporaceae</taxon>
        <taxon>Micromonospora</taxon>
    </lineage>
</organism>
<keyword evidence="5" id="KW-0547">Nucleotide-binding</keyword>
<dbReference type="AlphaFoldDB" id="A0A1C4X067"/>
<dbReference type="InterPro" id="IPR011712">
    <property type="entry name" value="Sig_transdc_His_kin_sub3_dim/P"/>
</dbReference>
<evidence type="ECO:0000256" key="3">
    <source>
        <dbReference type="ARBA" id="ARBA00022553"/>
    </source>
</evidence>
<feature type="domain" description="Signal transduction histidine kinase subgroup 3 dimerisation and phosphoacceptor" evidence="12">
    <location>
        <begin position="216"/>
        <end position="281"/>
    </location>
</feature>
<dbReference type="GO" id="GO:0005524">
    <property type="term" value="F:ATP binding"/>
    <property type="evidence" value="ECO:0007669"/>
    <property type="project" value="UniProtKB-KW"/>
</dbReference>
<evidence type="ECO:0000256" key="6">
    <source>
        <dbReference type="ARBA" id="ARBA00022777"/>
    </source>
</evidence>
<feature type="transmembrane region" description="Helical" evidence="10">
    <location>
        <begin position="171"/>
        <end position="187"/>
    </location>
</feature>
<dbReference type="PANTHER" id="PTHR24421">
    <property type="entry name" value="NITRATE/NITRITE SENSOR PROTEIN NARX-RELATED"/>
    <property type="match status" value="1"/>
</dbReference>
<name>A0A1C4X067_9ACTN</name>
<dbReference type="PANTHER" id="PTHR24421:SF10">
    <property type="entry name" value="NITRATE_NITRITE SENSOR PROTEIN NARQ"/>
    <property type="match status" value="1"/>
</dbReference>
<keyword evidence="14" id="KW-1185">Reference proteome</keyword>
<comment type="catalytic activity">
    <reaction evidence="1">
        <text>ATP + protein L-histidine = ADP + protein N-phospho-L-histidine.</text>
        <dbReference type="EC" id="2.7.13.3"/>
    </reaction>
</comment>
<evidence type="ECO:0000256" key="4">
    <source>
        <dbReference type="ARBA" id="ARBA00022679"/>
    </source>
</evidence>
<dbReference type="EMBL" id="LT607412">
    <property type="protein sequence ID" value="SCF01887.1"/>
    <property type="molecule type" value="Genomic_DNA"/>
</dbReference>
<keyword evidence="4" id="KW-0808">Transferase</keyword>
<proteinExistence type="predicted"/>
<keyword evidence="10" id="KW-1133">Transmembrane helix</keyword>
<reference evidence="14" key="1">
    <citation type="submission" date="2016-06" db="EMBL/GenBank/DDBJ databases">
        <authorList>
            <person name="Varghese N."/>
            <person name="Submissions Spin"/>
        </authorList>
    </citation>
    <scope>NUCLEOTIDE SEQUENCE [LARGE SCALE GENOMIC DNA]</scope>
    <source>
        <strain evidence="14">DSM 44875</strain>
    </source>
</reference>
<dbReference type="InterPro" id="IPR036890">
    <property type="entry name" value="HATPase_C_sf"/>
</dbReference>
<dbReference type="GO" id="GO:0046983">
    <property type="term" value="F:protein dimerization activity"/>
    <property type="evidence" value="ECO:0007669"/>
    <property type="project" value="InterPro"/>
</dbReference>
<protein>
    <recommendedName>
        <fullName evidence="2">histidine kinase</fullName>
        <ecNumber evidence="2">2.7.13.3</ecNumber>
    </recommendedName>
</protein>
<feature type="transmembrane region" description="Helical" evidence="10">
    <location>
        <begin position="126"/>
        <end position="142"/>
    </location>
</feature>
<evidence type="ECO:0000259" key="11">
    <source>
        <dbReference type="Pfam" id="PF02518"/>
    </source>
</evidence>
<dbReference type="InterPro" id="IPR050482">
    <property type="entry name" value="Sensor_HK_TwoCompSys"/>
</dbReference>
<evidence type="ECO:0000256" key="8">
    <source>
        <dbReference type="ARBA" id="ARBA00023012"/>
    </source>
</evidence>
<feature type="domain" description="Histidine kinase/HSP90-like ATPase" evidence="11">
    <location>
        <begin position="329"/>
        <end position="419"/>
    </location>
</feature>
<dbReference type="Pfam" id="PF07730">
    <property type="entry name" value="HisKA_3"/>
    <property type="match status" value="1"/>
</dbReference>
<feature type="transmembrane region" description="Helical" evidence="10">
    <location>
        <begin position="102"/>
        <end position="120"/>
    </location>
</feature>
<dbReference type="GO" id="GO:0000155">
    <property type="term" value="F:phosphorelay sensor kinase activity"/>
    <property type="evidence" value="ECO:0007669"/>
    <property type="project" value="InterPro"/>
</dbReference>
<dbReference type="CDD" id="cd16917">
    <property type="entry name" value="HATPase_UhpB-NarQ-NarX-like"/>
    <property type="match status" value="1"/>
</dbReference>
<feature type="transmembrane region" description="Helical" evidence="10">
    <location>
        <begin position="149"/>
        <end position="165"/>
    </location>
</feature>
<gene>
    <name evidence="13" type="ORF">GA0070607_4497</name>
</gene>
<evidence type="ECO:0000256" key="1">
    <source>
        <dbReference type="ARBA" id="ARBA00000085"/>
    </source>
</evidence>